<evidence type="ECO:0000256" key="6">
    <source>
        <dbReference type="SAM" id="MobiDB-lite"/>
    </source>
</evidence>
<keyword evidence="11" id="KW-1185">Reference proteome</keyword>
<proteinExistence type="predicted"/>
<evidence type="ECO:0000256" key="2">
    <source>
        <dbReference type="ARBA" id="ARBA00022692"/>
    </source>
</evidence>
<feature type="domain" description="Thioredoxin" evidence="9">
    <location>
        <begin position="154"/>
        <end position="273"/>
    </location>
</feature>
<evidence type="ECO:0000259" key="9">
    <source>
        <dbReference type="PROSITE" id="PS51352"/>
    </source>
</evidence>
<dbReference type="InterPro" id="IPR052250">
    <property type="entry name" value="PDI_TMX3"/>
</dbReference>
<dbReference type="EMBL" id="LNZH02000180">
    <property type="protein sequence ID" value="OCB88334.1"/>
    <property type="molecule type" value="Genomic_DNA"/>
</dbReference>
<keyword evidence="8" id="KW-0732">Signal</keyword>
<dbReference type="Pfam" id="PF00085">
    <property type="entry name" value="Thioredoxin"/>
    <property type="match status" value="2"/>
</dbReference>
<comment type="subcellular location">
    <subcellularLocation>
        <location evidence="1">Endoplasmic reticulum membrane</location>
        <topology evidence="1">Single-pass membrane protein</topology>
    </subcellularLocation>
</comment>
<feature type="chain" id="PRO_5040359717" evidence="8">
    <location>
        <begin position="31"/>
        <end position="644"/>
    </location>
</feature>
<dbReference type="InterPro" id="IPR036249">
    <property type="entry name" value="Thioredoxin-like_sf"/>
</dbReference>
<feature type="region of interest" description="Disordered" evidence="6">
    <location>
        <begin position="451"/>
        <end position="476"/>
    </location>
</feature>
<keyword evidence="4 7" id="KW-0472">Membrane</keyword>
<reference evidence="10" key="1">
    <citation type="submission" date="2016-06" db="EMBL/GenBank/DDBJ databases">
        <title>Draft Genome sequence of the fungus Inonotus baumii.</title>
        <authorList>
            <person name="Zhu H."/>
            <person name="Lin W."/>
        </authorList>
    </citation>
    <scope>NUCLEOTIDE SEQUENCE</scope>
    <source>
        <strain evidence="10">821</strain>
    </source>
</reference>
<dbReference type="Gene3D" id="3.40.30.10">
    <property type="entry name" value="Glutaredoxin"/>
    <property type="match status" value="3"/>
</dbReference>
<dbReference type="PROSITE" id="PS51352">
    <property type="entry name" value="THIOREDOXIN_2"/>
    <property type="match status" value="2"/>
</dbReference>
<evidence type="ECO:0000256" key="4">
    <source>
        <dbReference type="ARBA" id="ARBA00023136"/>
    </source>
</evidence>
<organism evidence="10 11">
    <name type="scientific">Sanghuangporus baumii</name>
    <name type="common">Phellinus baumii</name>
    <dbReference type="NCBI Taxonomy" id="108892"/>
    <lineage>
        <taxon>Eukaryota</taxon>
        <taxon>Fungi</taxon>
        <taxon>Dikarya</taxon>
        <taxon>Basidiomycota</taxon>
        <taxon>Agaricomycotina</taxon>
        <taxon>Agaricomycetes</taxon>
        <taxon>Hymenochaetales</taxon>
        <taxon>Hymenochaetaceae</taxon>
        <taxon>Sanghuangporus</taxon>
    </lineage>
</organism>
<evidence type="ECO:0000256" key="1">
    <source>
        <dbReference type="ARBA" id="ARBA00004389"/>
    </source>
</evidence>
<accession>A0A9Q5HYQ0</accession>
<gene>
    <name evidence="10" type="ORF">A7U60_g4536</name>
</gene>
<evidence type="ECO:0000313" key="11">
    <source>
        <dbReference type="Proteomes" id="UP000757232"/>
    </source>
</evidence>
<feature type="transmembrane region" description="Helical" evidence="7">
    <location>
        <begin position="591"/>
        <end position="609"/>
    </location>
</feature>
<feature type="region of interest" description="Disordered" evidence="6">
    <location>
        <begin position="139"/>
        <end position="164"/>
    </location>
</feature>
<dbReference type="Proteomes" id="UP000757232">
    <property type="component" value="Unassembled WGS sequence"/>
</dbReference>
<dbReference type="CDD" id="cd02961">
    <property type="entry name" value="PDI_a_family"/>
    <property type="match status" value="1"/>
</dbReference>
<evidence type="ECO:0000256" key="5">
    <source>
        <dbReference type="ARBA" id="ARBA00045246"/>
    </source>
</evidence>
<dbReference type="GO" id="GO:0005789">
    <property type="term" value="C:endoplasmic reticulum membrane"/>
    <property type="evidence" value="ECO:0007669"/>
    <property type="project" value="UniProtKB-SubCell"/>
</dbReference>
<keyword evidence="2 7" id="KW-0812">Transmembrane</keyword>
<feature type="signal peptide" evidence="8">
    <location>
        <begin position="1"/>
        <end position="30"/>
    </location>
</feature>
<dbReference type="SUPFAM" id="SSF52833">
    <property type="entry name" value="Thioredoxin-like"/>
    <property type="match status" value="2"/>
</dbReference>
<dbReference type="PANTHER" id="PTHR46426">
    <property type="entry name" value="PROTEIN DISULFIDE-ISOMERASE TMX3"/>
    <property type="match status" value="1"/>
</dbReference>
<dbReference type="AlphaFoldDB" id="A0A9Q5HYQ0"/>
<dbReference type="PROSITE" id="PS00194">
    <property type="entry name" value="THIOREDOXIN_1"/>
    <property type="match status" value="1"/>
</dbReference>
<dbReference type="InterPro" id="IPR013766">
    <property type="entry name" value="Thioredoxin_domain"/>
</dbReference>
<evidence type="ECO:0000256" key="8">
    <source>
        <dbReference type="SAM" id="SignalP"/>
    </source>
</evidence>
<evidence type="ECO:0000256" key="7">
    <source>
        <dbReference type="SAM" id="Phobius"/>
    </source>
</evidence>
<keyword evidence="3 7" id="KW-1133">Transmembrane helix</keyword>
<dbReference type="PANTHER" id="PTHR46426:SF1">
    <property type="entry name" value="PROTEIN DISULFIDE-ISOMERASE TMX3"/>
    <property type="match status" value="1"/>
</dbReference>
<dbReference type="InterPro" id="IPR017937">
    <property type="entry name" value="Thioredoxin_CS"/>
</dbReference>
<comment type="function">
    <text evidence="5">Probable disulfide isomerase, which participates in the folding of proteins containing disulfide bonds. May act as a dithiol oxidase. Acts as a regulator of endoplasmic reticulum-mitochondria contact sites via its ability to regulate redox signals.</text>
</comment>
<name>A0A9Q5HYQ0_SANBA</name>
<evidence type="ECO:0000256" key="3">
    <source>
        <dbReference type="ARBA" id="ARBA00022989"/>
    </source>
</evidence>
<feature type="domain" description="Thioredoxin" evidence="9">
    <location>
        <begin position="17"/>
        <end position="139"/>
    </location>
</feature>
<comment type="caution">
    <text evidence="10">The sequence shown here is derived from an EMBL/GenBank/DDBJ whole genome shotgun (WGS) entry which is preliminary data.</text>
</comment>
<sequence length="644" mass="72831">MYLLGLLANLPTSLLVTSLALAASALPVESVELKVLTPADFDSTVAQGVWFIEHFSPYCHHCRAFAPTWEKLVQHYESMDDPGVHLAQVDCAANGDLCHSHGVTGYPQMNMYKNGEMTEQFKGAREWDNLVSFINKHAVHTSPKPKPQDDSLAQEQQKPLPNSEGMVKALDSTSFYSFLDEGPAFIKFYAPWCGHCKKLAPIWTQLAAQLRNKLSIGEVNCDVYKDLCRGQDVKGFPTLLFYNGGNGPNLHKTEYTSGRKLEQLRRFAEMAVAPPLQEIDSEAEYEHFVKEYPVLYLFLHSSDDEQALTELREASHILLGSPKIIASSNAELRRHFSLPSAFSSVPVLLAIKDEVPYAYTSLYAFSPSSPSPSIAESKVAKEKEALKEWLLYNRVPGAVALNQETFQDVMNAQHHPIVVIAAVQPSHEYTAPEKMREVAREWRSMLDRERVDSTARAEDGSVKEKEKEKERMKARDVEEEKEKERMKARDVVFTWMDAEKWGSWMKSMYGIKAGSDAEPSVVIADHYQLIYYDTNAKGNKIAFDTQSISEAVKDVLAGKVSYKNSENILERMARRLENLFSYFTDSVAAHPYRTVFFVTVFFIAFVLFLKRIMQDDVSAIQAQSYSNGKYVEYARLTKEPGRLD</sequence>
<evidence type="ECO:0000313" key="10">
    <source>
        <dbReference type="EMBL" id="OCB88334.1"/>
    </source>
</evidence>
<protein>
    <submittedName>
        <fullName evidence="10">Thioredoxin-domain-containing protein</fullName>
    </submittedName>
</protein>
<dbReference type="OrthoDB" id="72053at2759"/>
<dbReference type="PRINTS" id="PR00421">
    <property type="entry name" value="THIOREDOXIN"/>
</dbReference>
<feature type="compositionally biased region" description="Polar residues" evidence="6">
    <location>
        <begin position="151"/>
        <end position="160"/>
    </location>
</feature>